<keyword evidence="3" id="KW-1185">Reference proteome</keyword>
<sequence>MEKEEIAANSNRQQEQVPVDTSEQVRKPSEAEKRYQEAEASHHTPPKNQEDNYDPNYANNHGQSV</sequence>
<dbReference type="Proteomes" id="UP001431209">
    <property type="component" value="Unassembled WGS sequence"/>
</dbReference>
<dbReference type="AlphaFoldDB" id="A0AAW2YQL5"/>
<feature type="region of interest" description="Disordered" evidence="1">
    <location>
        <begin position="1"/>
        <end position="65"/>
    </location>
</feature>
<feature type="compositionally biased region" description="Polar residues" evidence="1">
    <location>
        <begin position="8"/>
        <end position="22"/>
    </location>
</feature>
<reference evidence="2 3" key="1">
    <citation type="submission" date="2024-03" db="EMBL/GenBank/DDBJ databases">
        <title>The Acrasis kona genome and developmental transcriptomes reveal deep origins of eukaryotic multicellular pathways.</title>
        <authorList>
            <person name="Sheikh S."/>
            <person name="Fu C.-J."/>
            <person name="Brown M.W."/>
            <person name="Baldauf S.L."/>
        </authorList>
    </citation>
    <scope>NUCLEOTIDE SEQUENCE [LARGE SCALE GENOMIC DNA]</scope>
    <source>
        <strain evidence="2 3">ATCC MYA-3509</strain>
    </source>
</reference>
<gene>
    <name evidence="2" type="ORF">AKO1_007686</name>
</gene>
<proteinExistence type="predicted"/>
<comment type="caution">
    <text evidence="2">The sequence shown here is derived from an EMBL/GenBank/DDBJ whole genome shotgun (WGS) entry which is preliminary data.</text>
</comment>
<organism evidence="2 3">
    <name type="scientific">Acrasis kona</name>
    <dbReference type="NCBI Taxonomy" id="1008807"/>
    <lineage>
        <taxon>Eukaryota</taxon>
        <taxon>Discoba</taxon>
        <taxon>Heterolobosea</taxon>
        <taxon>Tetramitia</taxon>
        <taxon>Eutetramitia</taxon>
        <taxon>Acrasidae</taxon>
        <taxon>Acrasis</taxon>
    </lineage>
</organism>
<evidence type="ECO:0000313" key="2">
    <source>
        <dbReference type="EMBL" id="KAL0479440.1"/>
    </source>
</evidence>
<feature type="compositionally biased region" description="Basic and acidic residues" evidence="1">
    <location>
        <begin position="23"/>
        <end position="42"/>
    </location>
</feature>
<name>A0AAW2YQL5_9EUKA</name>
<dbReference type="EMBL" id="JAOPGA020000556">
    <property type="protein sequence ID" value="KAL0479440.1"/>
    <property type="molecule type" value="Genomic_DNA"/>
</dbReference>
<accession>A0AAW2YQL5</accession>
<protein>
    <submittedName>
        <fullName evidence="2">Uncharacterized protein</fullName>
    </submittedName>
</protein>
<evidence type="ECO:0000313" key="3">
    <source>
        <dbReference type="Proteomes" id="UP001431209"/>
    </source>
</evidence>
<evidence type="ECO:0000256" key="1">
    <source>
        <dbReference type="SAM" id="MobiDB-lite"/>
    </source>
</evidence>